<accession>A0A481YZF0</accession>
<name>A0A481YZF0_9VIRU</name>
<reference evidence="1" key="1">
    <citation type="journal article" date="2019" name="MBio">
        <title>Virus Genomes from Deep Sea Sediments Expand the Ocean Megavirome and Support Independent Origins of Viral Gigantism.</title>
        <authorList>
            <person name="Backstrom D."/>
            <person name="Yutin N."/>
            <person name="Jorgensen S.L."/>
            <person name="Dharamshi J."/>
            <person name="Homa F."/>
            <person name="Zaremba-Niedwiedzka K."/>
            <person name="Spang A."/>
            <person name="Wolf Y.I."/>
            <person name="Koonin E.V."/>
            <person name="Ettema T.J."/>
        </authorList>
    </citation>
    <scope>NUCLEOTIDE SEQUENCE</scope>
</reference>
<proteinExistence type="predicted"/>
<dbReference type="EMBL" id="MK500379">
    <property type="protein sequence ID" value="QBK88215.1"/>
    <property type="molecule type" value="Genomic_DNA"/>
</dbReference>
<gene>
    <name evidence="1" type="ORF">LCMAC202_05770</name>
</gene>
<protein>
    <submittedName>
        <fullName evidence="1">Uncharacterized protein</fullName>
    </submittedName>
</protein>
<sequence>MSFNKSACIVRKLYCGDGKLPKDTATKKYSRKGASYECLKKGFGIADWEHRKKNLTKTSLQQIMYIGPVYETNFKKKQIYSITSLIKKLEGLSTKEKRDIISAGCRRKNGSMDQKAFNSIVLFLHGRNLKNLPSCKVVKE</sequence>
<evidence type="ECO:0000313" key="1">
    <source>
        <dbReference type="EMBL" id="QBK88215.1"/>
    </source>
</evidence>
<organism evidence="1">
    <name type="scientific">Marseillevirus LCMAC202</name>
    <dbReference type="NCBI Taxonomy" id="2506606"/>
    <lineage>
        <taxon>Viruses</taxon>
        <taxon>Varidnaviria</taxon>
        <taxon>Bamfordvirae</taxon>
        <taxon>Nucleocytoviricota</taxon>
        <taxon>Megaviricetes</taxon>
        <taxon>Pimascovirales</taxon>
        <taxon>Pimascovirales incertae sedis</taxon>
        <taxon>Marseilleviridae</taxon>
    </lineage>
</organism>